<dbReference type="GO" id="GO:0042300">
    <property type="term" value="F:beta-amyrin synthase activity"/>
    <property type="evidence" value="ECO:0007669"/>
    <property type="project" value="TreeGrafter"/>
</dbReference>
<evidence type="ECO:0000259" key="3">
    <source>
        <dbReference type="Pfam" id="PF13243"/>
    </source>
</evidence>
<dbReference type="SUPFAM" id="SSF48239">
    <property type="entry name" value="Terpenoid cyclases/Protein prenyltransferases"/>
    <property type="match status" value="1"/>
</dbReference>
<dbReference type="PANTHER" id="PTHR11764">
    <property type="entry name" value="TERPENE CYCLASE/MUTASE FAMILY MEMBER"/>
    <property type="match status" value="1"/>
</dbReference>
<feature type="domain" description="Squalene cyclase C-terminal" evidence="3">
    <location>
        <begin position="118"/>
        <end position="268"/>
    </location>
</feature>
<comment type="caution">
    <text evidence="4">The sequence shown here is derived from an EMBL/GenBank/DDBJ whole genome shotgun (WGS) entry which is preliminary data.</text>
</comment>
<dbReference type="InterPro" id="IPR002365">
    <property type="entry name" value="Terpene_synthase_CS"/>
</dbReference>
<dbReference type="Gene3D" id="1.50.10.20">
    <property type="match status" value="2"/>
</dbReference>
<comment type="similarity">
    <text evidence="1">Belongs to the terpene cyclase/mutase family.</text>
</comment>
<dbReference type="Proteomes" id="UP000824120">
    <property type="component" value="Chromosome 12"/>
</dbReference>
<dbReference type="InterPro" id="IPR032696">
    <property type="entry name" value="SQ_cyclase_C"/>
</dbReference>
<dbReference type="Pfam" id="PF13243">
    <property type="entry name" value="SQHop_cyclase_C"/>
    <property type="match status" value="1"/>
</dbReference>
<gene>
    <name evidence="4" type="ORF">H5410_060820</name>
</gene>
<dbReference type="InterPro" id="IPR018333">
    <property type="entry name" value="Squalene_cyclase"/>
</dbReference>
<dbReference type="EMBL" id="JACXVP010000012">
    <property type="protein sequence ID" value="KAG5571054.1"/>
    <property type="molecule type" value="Genomic_DNA"/>
</dbReference>
<sequence length="298" mass="33395">MQFLGEKNFKQRIGAVKLEEGEEISEEIATITLRRSVNFFSALQATDGHWPAENSGPLFFLPLLVMCLYITGDLTVLPAEHRKEILRYIYCHQCCLLFSTMPSKLVGEAIEPARLYDSVDAILSLQSKNGGLAAWEPAGASQYLELLNPTEFFADIVIEHEYVECTGSSIQAFVLFKKLYPGHRTTEIDNFIDNAVKYFKDIQKLDGSWYGCWGVCFTYASWFALAGLAVAGKSYSNSAAVRKGVEFLLRTQRSDGGWGESYHSCPDKVDRDPTPLHHAARLLINSQLEVGDFPQQVM</sequence>
<evidence type="ECO:0000313" key="5">
    <source>
        <dbReference type="Proteomes" id="UP000824120"/>
    </source>
</evidence>
<keyword evidence="2" id="KW-0677">Repeat</keyword>
<dbReference type="PANTHER" id="PTHR11764:SF77">
    <property type="entry name" value="CYCLOARTENOL SYNTHASE"/>
    <property type="match status" value="1"/>
</dbReference>
<evidence type="ECO:0000256" key="2">
    <source>
        <dbReference type="ARBA" id="ARBA00022737"/>
    </source>
</evidence>
<evidence type="ECO:0000313" key="4">
    <source>
        <dbReference type="EMBL" id="KAG5571054.1"/>
    </source>
</evidence>
<accession>A0A9J5W7P8</accession>
<dbReference type="AlphaFoldDB" id="A0A9J5W7P8"/>
<evidence type="ECO:0000256" key="1">
    <source>
        <dbReference type="ARBA" id="ARBA00009755"/>
    </source>
</evidence>
<dbReference type="GO" id="GO:0005811">
    <property type="term" value="C:lipid droplet"/>
    <property type="evidence" value="ECO:0007669"/>
    <property type="project" value="InterPro"/>
</dbReference>
<dbReference type="InterPro" id="IPR008930">
    <property type="entry name" value="Terpenoid_cyclase/PrenylTrfase"/>
</dbReference>
<dbReference type="GO" id="GO:0016104">
    <property type="term" value="P:triterpenoid biosynthetic process"/>
    <property type="evidence" value="ECO:0007669"/>
    <property type="project" value="InterPro"/>
</dbReference>
<dbReference type="PROSITE" id="PS01074">
    <property type="entry name" value="TERPENE_SYNTHASES"/>
    <property type="match status" value="1"/>
</dbReference>
<name>A0A9J5W7P8_SOLCO</name>
<reference evidence="4 5" key="1">
    <citation type="submission" date="2020-09" db="EMBL/GenBank/DDBJ databases">
        <title>De no assembly of potato wild relative species, Solanum commersonii.</title>
        <authorList>
            <person name="Cho K."/>
        </authorList>
    </citation>
    <scope>NUCLEOTIDE SEQUENCE [LARGE SCALE GENOMIC DNA]</scope>
    <source>
        <strain evidence="4">LZ3.2</strain>
        <tissue evidence="4">Leaf</tissue>
    </source>
</reference>
<protein>
    <recommendedName>
        <fullName evidence="3">Squalene cyclase C-terminal domain-containing protein</fullName>
    </recommendedName>
</protein>
<dbReference type="OrthoDB" id="1254072at2759"/>
<proteinExistence type="inferred from homology"/>
<keyword evidence="5" id="KW-1185">Reference proteome</keyword>
<organism evidence="4 5">
    <name type="scientific">Solanum commersonii</name>
    <name type="common">Commerson's wild potato</name>
    <name type="synonym">Commerson's nightshade</name>
    <dbReference type="NCBI Taxonomy" id="4109"/>
    <lineage>
        <taxon>Eukaryota</taxon>
        <taxon>Viridiplantae</taxon>
        <taxon>Streptophyta</taxon>
        <taxon>Embryophyta</taxon>
        <taxon>Tracheophyta</taxon>
        <taxon>Spermatophyta</taxon>
        <taxon>Magnoliopsida</taxon>
        <taxon>eudicotyledons</taxon>
        <taxon>Gunneridae</taxon>
        <taxon>Pentapetalae</taxon>
        <taxon>asterids</taxon>
        <taxon>lamiids</taxon>
        <taxon>Solanales</taxon>
        <taxon>Solanaceae</taxon>
        <taxon>Solanoideae</taxon>
        <taxon>Solaneae</taxon>
        <taxon>Solanum</taxon>
    </lineage>
</organism>